<name>A0A975IM80_LOWBP</name>
<dbReference type="InterPro" id="IPR022625">
    <property type="entry name" value="TypeI_RM_Rsu_C"/>
</dbReference>
<dbReference type="KEGG" id="pluf:LFWB_6760"/>
<protein>
    <recommendedName>
        <fullName evidence="1">Type I restriction enzyme R protein C-terminal domain-containing protein</fullName>
    </recommendedName>
</protein>
<evidence type="ECO:0000313" key="3">
    <source>
        <dbReference type="Proteomes" id="UP000672038"/>
    </source>
</evidence>
<dbReference type="Pfam" id="PF12008">
    <property type="entry name" value="EcoR124_C"/>
    <property type="match status" value="1"/>
</dbReference>
<reference evidence="2" key="1">
    <citation type="submission" date="2020-06" db="EMBL/GenBank/DDBJ databases">
        <title>Complete genome sequence of Candidatus Phytoplasma luffae NCHU2019.</title>
        <authorList>
            <person name="Cho S.-T."/>
            <person name="Tan C.-M."/>
            <person name="Li J.-R."/>
            <person name="Chien Y.-Y."/>
            <person name="Chiu Y.-C."/>
            <person name="Yang J.-Y."/>
            <person name="Kuo C.-H."/>
        </authorList>
    </citation>
    <scope>NUCLEOTIDE SEQUENCE</scope>
    <source>
        <strain evidence="2">NCHU2019</strain>
    </source>
</reference>
<dbReference type="EMBL" id="CP054393">
    <property type="protein sequence ID" value="QTX03232.1"/>
    <property type="molecule type" value="Genomic_DNA"/>
</dbReference>
<evidence type="ECO:0000313" key="2">
    <source>
        <dbReference type="EMBL" id="QTX03232.1"/>
    </source>
</evidence>
<keyword evidence="3" id="KW-1185">Reference proteome</keyword>
<accession>A0A975IM80</accession>
<gene>
    <name evidence="2" type="ORF">LFWB_6760</name>
</gene>
<sequence length="119" mass="14451">MSEKEFQNYYSKYHQIKEETPSIDSSSKTYQELKQECQNEMQVLKQIAATPQDVLNFEDNDDESIKYLKVFKPMWQQYQALQKYGEFDENDFAFNPQDLSLYQDYYLKIKKKIEQEELE</sequence>
<dbReference type="Gene3D" id="1.20.58.910">
    <property type="match status" value="1"/>
</dbReference>
<evidence type="ECO:0000259" key="1">
    <source>
        <dbReference type="Pfam" id="PF12008"/>
    </source>
</evidence>
<proteinExistence type="predicted"/>
<organism evidence="2 3">
    <name type="scientific">Loofah witches'-broom phytoplasma</name>
    <dbReference type="NCBI Taxonomy" id="35773"/>
    <lineage>
        <taxon>Bacteria</taxon>
        <taxon>Bacillati</taxon>
        <taxon>Mycoplasmatota</taxon>
        <taxon>Mollicutes</taxon>
        <taxon>Acholeplasmatales</taxon>
        <taxon>Acholeplasmataceae</taxon>
        <taxon>Candidatus Phytoplasma</taxon>
        <taxon>16SrVIII (Loofah witches'-broom group)</taxon>
    </lineage>
</organism>
<feature type="domain" description="Type I restriction enzyme R protein C-terminal" evidence="1">
    <location>
        <begin position="28"/>
        <end position="116"/>
    </location>
</feature>
<dbReference type="AlphaFoldDB" id="A0A975IM80"/>
<dbReference type="Proteomes" id="UP000672038">
    <property type="component" value="Chromosome"/>
</dbReference>
<dbReference type="RefSeq" id="WP_210954657.1">
    <property type="nucleotide sequence ID" value="NZ_CP054393.1"/>
</dbReference>